<dbReference type="SMART" id="SM00849">
    <property type="entry name" value="Lactamase_B"/>
    <property type="match status" value="1"/>
</dbReference>
<dbReference type="Pfam" id="PF00753">
    <property type="entry name" value="Lactamase_B"/>
    <property type="match status" value="1"/>
</dbReference>
<dbReference type="InterPro" id="IPR036866">
    <property type="entry name" value="RibonucZ/Hydroxyglut_hydro"/>
</dbReference>
<dbReference type="CDD" id="cd16282">
    <property type="entry name" value="metallo-hydrolase-like_MBL-fold"/>
    <property type="match status" value="1"/>
</dbReference>
<keyword evidence="3" id="KW-1185">Reference proteome</keyword>
<dbReference type="Proteomes" id="UP001501231">
    <property type="component" value="Unassembled WGS sequence"/>
</dbReference>
<dbReference type="SUPFAM" id="SSF56281">
    <property type="entry name" value="Metallo-hydrolase/oxidoreductase"/>
    <property type="match status" value="1"/>
</dbReference>
<organism evidence="2 3">
    <name type="scientific">Actinomadura vinacea</name>
    <dbReference type="NCBI Taxonomy" id="115336"/>
    <lineage>
        <taxon>Bacteria</taxon>
        <taxon>Bacillati</taxon>
        <taxon>Actinomycetota</taxon>
        <taxon>Actinomycetes</taxon>
        <taxon>Streptosporangiales</taxon>
        <taxon>Thermomonosporaceae</taxon>
        <taxon>Actinomadura</taxon>
    </lineage>
</organism>
<evidence type="ECO:0000259" key="1">
    <source>
        <dbReference type="SMART" id="SM00849"/>
    </source>
</evidence>
<dbReference type="RefSeq" id="WP_344598671.1">
    <property type="nucleotide sequence ID" value="NZ_BAAARW010000050.1"/>
</dbReference>
<name>A0ABN3KGU3_9ACTN</name>
<reference evidence="2 3" key="1">
    <citation type="journal article" date="2019" name="Int. J. Syst. Evol. Microbiol.">
        <title>The Global Catalogue of Microorganisms (GCM) 10K type strain sequencing project: providing services to taxonomists for standard genome sequencing and annotation.</title>
        <authorList>
            <consortium name="The Broad Institute Genomics Platform"/>
            <consortium name="The Broad Institute Genome Sequencing Center for Infectious Disease"/>
            <person name="Wu L."/>
            <person name="Ma J."/>
        </authorList>
    </citation>
    <scope>NUCLEOTIDE SEQUENCE [LARGE SCALE GENOMIC DNA]</scope>
    <source>
        <strain evidence="2 3">JCM 3325</strain>
    </source>
</reference>
<comment type="caution">
    <text evidence="2">The sequence shown here is derived from an EMBL/GenBank/DDBJ whole genome shotgun (WGS) entry which is preliminary data.</text>
</comment>
<proteinExistence type="predicted"/>
<dbReference type="PANTHER" id="PTHR42951:SF4">
    <property type="entry name" value="ACYL-COENZYME A THIOESTERASE MBLAC2"/>
    <property type="match status" value="1"/>
</dbReference>
<dbReference type="EMBL" id="BAAARW010000050">
    <property type="protein sequence ID" value="GAA2459555.1"/>
    <property type="molecule type" value="Genomic_DNA"/>
</dbReference>
<dbReference type="InterPro" id="IPR001279">
    <property type="entry name" value="Metallo-B-lactamas"/>
</dbReference>
<dbReference type="Gene3D" id="3.60.15.10">
    <property type="entry name" value="Ribonuclease Z/Hydroxyacylglutathione hydrolase-like"/>
    <property type="match status" value="1"/>
</dbReference>
<evidence type="ECO:0000313" key="2">
    <source>
        <dbReference type="EMBL" id="GAA2459555.1"/>
    </source>
</evidence>
<gene>
    <name evidence="2" type="ORF">GCM10010191_94810</name>
</gene>
<dbReference type="PANTHER" id="PTHR42951">
    <property type="entry name" value="METALLO-BETA-LACTAMASE DOMAIN-CONTAINING"/>
    <property type="match status" value="1"/>
</dbReference>
<evidence type="ECO:0000313" key="3">
    <source>
        <dbReference type="Proteomes" id="UP001501231"/>
    </source>
</evidence>
<accession>A0ABN3KGU3</accession>
<sequence length="317" mass="33879">MSSSEHGSATPITVPGPPRLEEVGDGVFAYLQPDGTWWINNTGFLVGSRGVVSVDSCSTERRTRAYLEAIRSVTDRPVRTLVNTHHHGDHTFGNHLFGGATIVAHEETRAAALAWGEPVAAPIWTDVDWGEFALEPPFLTYTDGVTLWVDDLRCEVRHVGTPAHTTNDSVLWIPEKGLLFCGDLLFNGGTPFLVQGSIAGSIKVLEEVVAPLNAETIVPGHGPVAGPELIGTVLGYLRFVQATAEAGRAAGLSPLEAARETDLGPYADLTDRERIVGNLHRAYSELDGEPLGAVIDVPAALSDMVTYNGGKPLTCRV</sequence>
<protein>
    <submittedName>
        <fullName evidence="2">MBL fold metallo-hydrolase</fullName>
    </submittedName>
</protein>
<dbReference type="InterPro" id="IPR050855">
    <property type="entry name" value="NDM-1-like"/>
</dbReference>
<feature type="domain" description="Metallo-beta-lactamase" evidence="1">
    <location>
        <begin position="39"/>
        <end position="221"/>
    </location>
</feature>